<dbReference type="InParanoid" id="W4KCH8"/>
<feature type="non-terminal residue" evidence="2">
    <location>
        <position position="1"/>
    </location>
</feature>
<dbReference type="HOGENOM" id="CLU_2405326_0_0_1"/>
<organism evidence="2 3">
    <name type="scientific">Heterobasidion irregulare (strain TC 32-1)</name>
    <dbReference type="NCBI Taxonomy" id="747525"/>
    <lineage>
        <taxon>Eukaryota</taxon>
        <taxon>Fungi</taxon>
        <taxon>Dikarya</taxon>
        <taxon>Basidiomycota</taxon>
        <taxon>Agaricomycotina</taxon>
        <taxon>Agaricomycetes</taxon>
        <taxon>Russulales</taxon>
        <taxon>Bondarzewiaceae</taxon>
        <taxon>Heterobasidion</taxon>
        <taxon>Heterobasidion annosum species complex</taxon>
    </lineage>
</organism>
<evidence type="ECO:0000313" key="3">
    <source>
        <dbReference type="Proteomes" id="UP000030671"/>
    </source>
</evidence>
<protein>
    <submittedName>
        <fullName evidence="2">Uncharacterized protein</fullName>
    </submittedName>
</protein>
<reference evidence="2 3" key="1">
    <citation type="journal article" date="2012" name="New Phytol.">
        <title>Insight into trade-off between wood decay and parasitism from the genome of a fungal forest pathogen.</title>
        <authorList>
            <person name="Olson A."/>
            <person name="Aerts A."/>
            <person name="Asiegbu F."/>
            <person name="Belbahri L."/>
            <person name="Bouzid O."/>
            <person name="Broberg A."/>
            <person name="Canback B."/>
            <person name="Coutinho P.M."/>
            <person name="Cullen D."/>
            <person name="Dalman K."/>
            <person name="Deflorio G."/>
            <person name="van Diepen L.T."/>
            <person name="Dunand C."/>
            <person name="Duplessis S."/>
            <person name="Durling M."/>
            <person name="Gonthier P."/>
            <person name="Grimwood J."/>
            <person name="Fossdal C.G."/>
            <person name="Hansson D."/>
            <person name="Henrissat B."/>
            <person name="Hietala A."/>
            <person name="Himmelstrand K."/>
            <person name="Hoffmeister D."/>
            <person name="Hogberg N."/>
            <person name="James T.Y."/>
            <person name="Karlsson M."/>
            <person name="Kohler A."/>
            <person name="Kues U."/>
            <person name="Lee Y.H."/>
            <person name="Lin Y.C."/>
            <person name="Lind M."/>
            <person name="Lindquist E."/>
            <person name="Lombard V."/>
            <person name="Lucas S."/>
            <person name="Lunden K."/>
            <person name="Morin E."/>
            <person name="Murat C."/>
            <person name="Park J."/>
            <person name="Raffaello T."/>
            <person name="Rouze P."/>
            <person name="Salamov A."/>
            <person name="Schmutz J."/>
            <person name="Solheim H."/>
            <person name="Stahlberg J."/>
            <person name="Velez H."/>
            <person name="de Vries R.P."/>
            <person name="Wiebenga A."/>
            <person name="Woodward S."/>
            <person name="Yakovlev I."/>
            <person name="Garbelotto M."/>
            <person name="Martin F."/>
            <person name="Grigoriev I.V."/>
            <person name="Stenlid J."/>
        </authorList>
    </citation>
    <scope>NUCLEOTIDE SEQUENCE [LARGE SCALE GENOMIC DNA]</scope>
    <source>
        <strain evidence="2 3">TC 32-1</strain>
    </source>
</reference>
<name>W4KCH8_HETIT</name>
<dbReference type="EMBL" id="KI925456">
    <property type="protein sequence ID" value="ETW83572.1"/>
    <property type="molecule type" value="Genomic_DNA"/>
</dbReference>
<gene>
    <name evidence="2" type="ORF">HETIRDRAFT_312861</name>
</gene>
<sequence length="93" mass="10371">NRPRVPLSMPLNCLPSHPRTSASHPMTLVQTAMTQDLIHRSARGTQAFLIGFYSRPTRKRHLSARRTYPSYQPSSLIGSVPIFSTTPKSPCLP</sequence>
<feature type="region of interest" description="Disordered" evidence="1">
    <location>
        <begin position="1"/>
        <end position="24"/>
    </location>
</feature>
<evidence type="ECO:0000313" key="2">
    <source>
        <dbReference type="EMBL" id="ETW83572.1"/>
    </source>
</evidence>
<dbReference type="RefSeq" id="XP_009543351.1">
    <property type="nucleotide sequence ID" value="XM_009545056.1"/>
</dbReference>
<dbReference type="KEGG" id="hir:HETIRDRAFT_312861"/>
<evidence type="ECO:0000256" key="1">
    <source>
        <dbReference type="SAM" id="MobiDB-lite"/>
    </source>
</evidence>
<keyword evidence="3" id="KW-1185">Reference proteome</keyword>
<accession>W4KCH8</accession>
<proteinExistence type="predicted"/>
<dbReference type="AlphaFoldDB" id="W4KCH8"/>
<dbReference type="Proteomes" id="UP000030671">
    <property type="component" value="Unassembled WGS sequence"/>
</dbReference>
<dbReference type="GeneID" id="20669988"/>